<dbReference type="InterPro" id="IPR036864">
    <property type="entry name" value="Zn2-C6_fun-type_DNA-bd_sf"/>
</dbReference>
<dbReference type="GO" id="GO:0006351">
    <property type="term" value="P:DNA-templated transcription"/>
    <property type="evidence" value="ECO:0007669"/>
    <property type="project" value="InterPro"/>
</dbReference>
<evidence type="ECO:0000256" key="2">
    <source>
        <dbReference type="ARBA" id="ARBA00022723"/>
    </source>
</evidence>
<dbReference type="InterPro" id="IPR001138">
    <property type="entry name" value="Zn2Cys6_DnaBD"/>
</dbReference>
<evidence type="ECO:0000313" key="9">
    <source>
        <dbReference type="Proteomes" id="UP001215598"/>
    </source>
</evidence>
<keyword evidence="9" id="KW-1185">Reference proteome</keyword>
<dbReference type="CDD" id="cd12148">
    <property type="entry name" value="fungal_TF_MHR"/>
    <property type="match status" value="1"/>
</dbReference>
<comment type="caution">
    <text evidence="8">The sequence shown here is derived from an EMBL/GenBank/DDBJ whole genome shotgun (WGS) entry which is preliminary data.</text>
</comment>
<feature type="domain" description="Xylanolytic transcriptional activator regulatory" evidence="7">
    <location>
        <begin position="227"/>
        <end position="378"/>
    </location>
</feature>
<dbReference type="CDD" id="cd00067">
    <property type="entry name" value="GAL4"/>
    <property type="match status" value="1"/>
</dbReference>
<evidence type="ECO:0000313" key="8">
    <source>
        <dbReference type="EMBL" id="KAJ7750634.1"/>
    </source>
</evidence>
<dbReference type="InterPro" id="IPR050815">
    <property type="entry name" value="TF_fung"/>
</dbReference>
<evidence type="ECO:0000256" key="6">
    <source>
        <dbReference type="SAM" id="MobiDB-lite"/>
    </source>
</evidence>
<evidence type="ECO:0000256" key="1">
    <source>
        <dbReference type="ARBA" id="ARBA00004123"/>
    </source>
</evidence>
<feature type="compositionally biased region" description="Low complexity" evidence="6">
    <location>
        <begin position="153"/>
        <end position="171"/>
    </location>
</feature>
<sequence>MITDLNISNASRSTMARPLKRGRACMNCSSTSHYCLLTQPQQKCDGMKPICGPCRKHPKDDECEYSDGPARSRTKALEDTVQRLEARLHELEHPEDSTPSVTLYDPYPQFDPSPELTADPSYQSTRSLPNTPFHQLPRLLSPVSNTSPESQGFTPLSPFSSASSSATTPPFGKHSHASSPLGIFDSRGPTTTPEPLSILESDPAICDAFIQTFRSHASEFGFFLDWQRFLQLTRDSLSPGARRTSSALLNAIYMWGAHLSSDDQRELHFKHKALQYAATELTQVSFLYTIQAEVLLSYYFFRTGHFLEARAHTATAVALALGGGLHQIRSLNHPDIPVIEITAENEQGVHLQPPRGPIEEGERINGFWAVFMLQKNLSVALEPAARVNGIFETSGMQIDTPWPLEMNEYSQGLLTSDIHGDSTVCNFLHRTGVSSYHDRSSIAMNVKACILLHRAVLLSGQYRPNFPEREAQSWGTAFNVVDQLIKAVRLQLPALAQLEGRGAARTILLTHSLLNAATIKLHSIFYGDPASRQMCLDAAREMFRFGGTDPRGLGYLNPMMGTLWMTACSVFIDELRRIRAADHQPVSGSWEDTAAREKEMLGGLSDGLDALNAFARESLLMRHQLTKAQEAIGAIQ</sequence>
<dbReference type="GO" id="GO:0005634">
    <property type="term" value="C:nucleus"/>
    <property type="evidence" value="ECO:0007669"/>
    <property type="project" value="UniProtKB-SubCell"/>
</dbReference>
<proteinExistence type="predicted"/>
<feature type="compositionally biased region" description="Polar residues" evidence="6">
    <location>
        <begin position="120"/>
        <end position="133"/>
    </location>
</feature>
<gene>
    <name evidence="8" type="ORF">B0H16DRAFT_1549690</name>
</gene>
<feature type="region of interest" description="Disordered" evidence="6">
    <location>
        <begin position="89"/>
        <end position="195"/>
    </location>
</feature>
<keyword evidence="3" id="KW-0805">Transcription regulation</keyword>
<evidence type="ECO:0000259" key="7">
    <source>
        <dbReference type="Pfam" id="PF04082"/>
    </source>
</evidence>
<name>A0AAD7IUI5_9AGAR</name>
<organism evidence="8 9">
    <name type="scientific">Mycena metata</name>
    <dbReference type="NCBI Taxonomy" id="1033252"/>
    <lineage>
        <taxon>Eukaryota</taxon>
        <taxon>Fungi</taxon>
        <taxon>Dikarya</taxon>
        <taxon>Basidiomycota</taxon>
        <taxon>Agaricomycotina</taxon>
        <taxon>Agaricomycetes</taxon>
        <taxon>Agaricomycetidae</taxon>
        <taxon>Agaricales</taxon>
        <taxon>Marasmiineae</taxon>
        <taxon>Mycenaceae</taxon>
        <taxon>Mycena</taxon>
    </lineage>
</organism>
<dbReference type="PANTHER" id="PTHR47338:SF29">
    <property type="entry name" value="ZN(2)-C6 FUNGAL-TYPE DOMAIN-CONTAINING PROTEIN"/>
    <property type="match status" value="1"/>
</dbReference>
<dbReference type="Proteomes" id="UP001215598">
    <property type="component" value="Unassembled WGS sequence"/>
</dbReference>
<comment type="subcellular location">
    <subcellularLocation>
        <location evidence="1">Nucleus</location>
    </subcellularLocation>
</comment>
<keyword evidence="4" id="KW-0804">Transcription</keyword>
<dbReference type="GO" id="GO:0000981">
    <property type="term" value="F:DNA-binding transcription factor activity, RNA polymerase II-specific"/>
    <property type="evidence" value="ECO:0007669"/>
    <property type="project" value="InterPro"/>
</dbReference>
<keyword evidence="5" id="KW-0539">Nucleus</keyword>
<evidence type="ECO:0000256" key="4">
    <source>
        <dbReference type="ARBA" id="ARBA00023163"/>
    </source>
</evidence>
<protein>
    <recommendedName>
        <fullName evidence="7">Xylanolytic transcriptional activator regulatory domain-containing protein</fullName>
    </recommendedName>
</protein>
<reference evidence="8" key="1">
    <citation type="submission" date="2023-03" db="EMBL/GenBank/DDBJ databases">
        <title>Massive genome expansion in bonnet fungi (Mycena s.s.) driven by repeated elements and novel gene families across ecological guilds.</title>
        <authorList>
            <consortium name="Lawrence Berkeley National Laboratory"/>
            <person name="Harder C.B."/>
            <person name="Miyauchi S."/>
            <person name="Viragh M."/>
            <person name="Kuo A."/>
            <person name="Thoen E."/>
            <person name="Andreopoulos B."/>
            <person name="Lu D."/>
            <person name="Skrede I."/>
            <person name="Drula E."/>
            <person name="Henrissat B."/>
            <person name="Morin E."/>
            <person name="Kohler A."/>
            <person name="Barry K."/>
            <person name="LaButti K."/>
            <person name="Morin E."/>
            <person name="Salamov A."/>
            <person name="Lipzen A."/>
            <person name="Mereny Z."/>
            <person name="Hegedus B."/>
            <person name="Baldrian P."/>
            <person name="Stursova M."/>
            <person name="Weitz H."/>
            <person name="Taylor A."/>
            <person name="Grigoriev I.V."/>
            <person name="Nagy L.G."/>
            <person name="Martin F."/>
            <person name="Kauserud H."/>
        </authorList>
    </citation>
    <scope>NUCLEOTIDE SEQUENCE</scope>
    <source>
        <strain evidence="8">CBHHK182m</strain>
    </source>
</reference>
<dbReference type="InterPro" id="IPR007219">
    <property type="entry name" value="XnlR_reg_dom"/>
</dbReference>
<evidence type="ECO:0000256" key="3">
    <source>
        <dbReference type="ARBA" id="ARBA00023015"/>
    </source>
</evidence>
<evidence type="ECO:0000256" key="5">
    <source>
        <dbReference type="ARBA" id="ARBA00023242"/>
    </source>
</evidence>
<dbReference type="GO" id="GO:0008270">
    <property type="term" value="F:zinc ion binding"/>
    <property type="evidence" value="ECO:0007669"/>
    <property type="project" value="InterPro"/>
</dbReference>
<dbReference type="EMBL" id="JARKIB010000065">
    <property type="protein sequence ID" value="KAJ7750634.1"/>
    <property type="molecule type" value="Genomic_DNA"/>
</dbReference>
<keyword evidence="2" id="KW-0479">Metal-binding</keyword>
<accession>A0AAD7IUI5</accession>
<feature type="compositionally biased region" description="Polar residues" evidence="6">
    <location>
        <begin position="142"/>
        <end position="152"/>
    </location>
</feature>
<dbReference type="Gene3D" id="4.10.240.10">
    <property type="entry name" value="Zn(2)-C6 fungal-type DNA-binding domain"/>
    <property type="match status" value="1"/>
</dbReference>
<dbReference type="Pfam" id="PF04082">
    <property type="entry name" value="Fungal_trans"/>
    <property type="match status" value="1"/>
</dbReference>
<dbReference type="GO" id="GO:0003677">
    <property type="term" value="F:DNA binding"/>
    <property type="evidence" value="ECO:0007669"/>
    <property type="project" value="InterPro"/>
</dbReference>
<dbReference type="PANTHER" id="PTHR47338">
    <property type="entry name" value="ZN(II)2CYS6 TRANSCRIPTION FACTOR (EUROFUNG)-RELATED"/>
    <property type="match status" value="1"/>
</dbReference>
<dbReference type="AlphaFoldDB" id="A0AAD7IUI5"/>